<keyword evidence="3" id="KW-1185">Reference proteome</keyword>
<name>A0A4Y7SMD7_COPMI</name>
<dbReference type="EMBL" id="QPFP01000085">
    <property type="protein sequence ID" value="TEB22808.1"/>
    <property type="molecule type" value="Genomic_DNA"/>
</dbReference>
<dbReference type="Proteomes" id="UP000298030">
    <property type="component" value="Unassembled WGS sequence"/>
</dbReference>
<feature type="region of interest" description="Disordered" evidence="1">
    <location>
        <begin position="143"/>
        <end position="176"/>
    </location>
</feature>
<feature type="region of interest" description="Disordered" evidence="1">
    <location>
        <begin position="201"/>
        <end position="226"/>
    </location>
</feature>
<sequence>MAEEFSSNRYFIAAFVSPTTQLVSLLDAIFSGRPELGRPCDPDRYGYFVVEALASVKGPTKGTFGDAIATRLAHERAIKHTIRSIEASAMRCKTPGKSVNSYVCCAIFHVKRLPASRAYPPNGKFVPLSKEMSAEWKAPFKKASEADKSRPSTIHTCGTLVSSSQAQEAAEKEAENRGEVEGALTYFWLRTLGVLPAEVTEDVGDHYGPGGPPPPPPRRFRVARTD</sequence>
<reference evidence="2 3" key="1">
    <citation type="journal article" date="2019" name="Nat. Ecol. Evol.">
        <title>Megaphylogeny resolves global patterns of mushroom evolution.</title>
        <authorList>
            <person name="Varga T."/>
            <person name="Krizsan K."/>
            <person name="Foldi C."/>
            <person name="Dima B."/>
            <person name="Sanchez-Garcia M."/>
            <person name="Sanchez-Ramirez S."/>
            <person name="Szollosi G.J."/>
            <person name="Szarkandi J.G."/>
            <person name="Papp V."/>
            <person name="Albert L."/>
            <person name="Andreopoulos W."/>
            <person name="Angelini C."/>
            <person name="Antonin V."/>
            <person name="Barry K.W."/>
            <person name="Bougher N.L."/>
            <person name="Buchanan P."/>
            <person name="Buyck B."/>
            <person name="Bense V."/>
            <person name="Catcheside P."/>
            <person name="Chovatia M."/>
            <person name="Cooper J."/>
            <person name="Damon W."/>
            <person name="Desjardin D."/>
            <person name="Finy P."/>
            <person name="Geml J."/>
            <person name="Haridas S."/>
            <person name="Hughes K."/>
            <person name="Justo A."/>
            <person name="Karasinski D."/>
            <person name="Kautmanova I."/>
            <person name="Kiss B."/>
            <person name="Kocsube S."/>
            <person name="Kotiranta H."/>
            <person name="LaButti K.M."/>
            <person name="Lechner B.E."/>
            <person name="Liimatainen K."/>
            <person name="Lipzen A."/>
            <person name="Lukacs Z."/>
            <person name="Mihaltcheva S."/>
            <person name="Morgado L.N."/>
            <person name="Niskanen T."/>
            <person name="Noordeloos M.E."/>
            <person name="Ohm R.A."/>
            <person name="Ortiz-Santana B."/>
            <person name="Ovrebo C."/>
            <person name="Racz N."/>
            <person name="Riley R."/>
            <person name="Savchenko A."/>
            <person name="Shiryaev A."/>
            <person name="Soop K."/>
            <person name="Spirin V."/>
            <person name="Szebenyi C."/>
            <person name="Tomsovsky M."/>
            <person name="Tulloss R.E."/>
            <person name="Uehling J."/>
            <person name="Grigoriev I.V."/>
            <person name="Vagvolgyi C."/>
            <person name="Papp T."/>
            <person name="Martin F.M."/>
            <person name="Miettinen O."/>
            <person name="Hibbett D.S."/>
            <person name="Nagy L.G."/>
        </authorList>
    </citation>
    <scope>NUCLEOTIDE SEQUENCE [LARGE SCALE GENOMIC DNA]</scope>
    <source>
        <strain evidence="2 3">FP101781</strain>
    </source>
</reference>
<accession>A0A4Y7SMD7</accession>
<organism evidence="2 3">
    <name type="scientific">Coprinellus micaceus</name>
    <name type="common">Glistening ink-cap mushroom</name>
    <name type="synonym">Coprinus micaceus</name>
    <dbReference type="NCBI Taxonomy" id="71717"/>
    <lineage>
        <taxon>Eukaryota</taxon>
        <taxon>Fungi</taxon>
        <taxon>Dikarya</taxon>
        <taxon>Basidiomycota</taxon>
        <taxon>Agaricomycotina</taxon>
        <taxon>Agaricomycetes</taxon>
        <taxon>Agaricomycetidae</taxon>
        <taxon>Agaricales</taxon>
        <taxon>Agaricineae</taxon>
        <taxon>Psathyrellaceae</taxon>
        <taxon>Coprinellus</taxon>
    </lineage>
</organism>
<evidence type="ECO:0000256" key="1">
    <source>
        <dbReference type="SAM" id="MobiDB-lite"/>
    </source>
</evidence>
<protein>
    <submittedName>
        <fullName evidence="2">Uncharacterized protein</fullName>
    </submittedName>
</protein>
<proteinExistence type="predicted"/>
<feature type="compositionally biased region" description="Polar residues" evidence="1">
    <location>
        <begin position="151"/>
        <end position="161"/>
    </location>
</feature>
<evidence type="ECO:0000313" key="2">
    <source>
        <dbReference type="EMBL" id="TEB22808.1"/>
    </source>
</evidence>
<gene>
    <name evidence="2" type="ORF">FA13DRAFT_1798523</name>
</gene>
<comment type="caution">
    <text evidence="2">The sequence shown here is derived from an EMBL/GenBank/DDBJ whole genome shotgun (WGS) entry which is preliminary data.</text>
</comment>
<evidence type="ECO:0000313" key="3">
    <source>
        <dbReference type="Proteomes" id="UP000298030"/>
    </source>
</evidence>
<dbReference type="AlphaFoldDB" id="A0A4Y7SMD7"/>